<accession>A0A6J6E297</accession>
<gene>
    <name evidence="1" type="ORF">UFOPK1726_00253</name>
</gene>
<dbReference type="EMBL" id="CAEZTT010000016">
    <property type="protein sequence ID" value="CAB4570640.1"/>
    <property type="molecule type" value="Genomic_DNA"/>
</dbReference>
<name>A0A6J6E297_9ZZZZ</name>
<evidence type="ECO:0000313" key="1">
    <source>
        <dbReference type="EMBL" id="CAB4570640.1"/>
    </source>
</evidence>
<reference evidence="1" key="1">
    <citation type="submission" date="2020-05" db="EMBL/GenBank/DDBJ databases">
        <authorList>
            <person name="Chiriac C."/>
            <person name="Salcher M."/>
            <person name="Ghai R."/>
            <person name="Kavagutti S V."/>
        </authorList>
    </citation>
    <scope>NUCLEOTIDE SEQUENCE</scope>
</reference>
<proteinExistence type="predicted"/>
<sequence>MRSDADSRLGSLNDGLLLIIYRGEHNISRESVCNDVINVLDTIKMSYSESGTYYSGTVLRQLGIQNATINTTADDYRPILDLDISRNIYLTYLTAGSLSGSIQTNVGGYNMVSIKMNSAGNVLWFNQGAGFTVGNNFSSTNTHQERYSSTVDEFGNQYIALTLFFSSSYWAPPTPDRLSDILVAKLSSENGGTTSPTGGYIRFTEFATNNRLETYPSIKYYNGALYMSYSTTATLNINGVDRSYQAIGLNKLTPSTGVAQWPVIIDPSFNIRSQALEWGDDSNTAVSELIIDNSGKVIVAYTIHGAVEGGTQSEPYYFNNIIVGKFDPDVLTANGRPTLEWVKQDPAWNFNSSYKDKTVPSLAVDSTNNIYMSYDTLWQGDNYGSDIAIVKINGQTGDTMWSSLNISNYEVNGSYSLNHINTDNEDSHSNIIIDRNNNLYVVYFTYSNTRINANKGERDIVIAKINPTTGDARWVTQRRILNTTGIDYATANWGGGNQFPIYNSRQFTAIDTSGDIYFTYATNSTITGGTSTGSRDIALFKVTPIEGIFRASLIITPGSPGTITVTTTTSSFPAEFSYYLVGSPTGWVSISQMTRINNGKSIQFTGTVFLTDQFKIYVYNPAPSQTVPPWSQSVINQEGIVATLYQNTGTNNLIFLYDNYVAMTSFPDLVFNQTPNIFNVSINYTLINSVRGIEVRNINNTADIYTFNPAKYYYIIGGFTGSDWGYGKLMTVDTVNNRLTYSDQNLLQDSQFKIFELSTPLNGDQWEIWGRDNTNAIQELGGQFYLYFRNSNGSNDGGNLYFRFFIEGTVTRDPTCTDAGSITMSITASSPYSVTSVNWLKNGVQYATTQSITGLSPADYTVTAIDSNDSYYSETFSTKYDQTISFPEIPDFVCFDPPYSLSAFTTSPFIAPDTAIIYQSSNSSVAAISGSQLVIGDAGSANITVTISAACFNPETDTQPIVVLKATAPVQFSTPTRTVSCGDIFTSLSAYNIYGSAVTFSSSDPTIMSISGASGYMYKEGVVTITASISNARVNSSTATQTITVVKGYPTITFIPRADFNGISIGEQFSLSGYTTASTPIVFTTDTPSTMSIVGLSATAGTFGLARIIASTASDQCFRDFSTVETIYVRSDQTITIQPIIDKILGTGSFIPPGSSSSGLPLIYTANTPNVTISGGNRVNLWALGSASITANQPGDLSFSASDPVTVTFNIIETPPTSDITESTDPAIVEIKETINQPILTTEAVAATLEVIKATVTDSATKGTVLIAAATVGDLSATPTVETAVVLLPQDETRASFREFIASLEIKSGGETVVTGIELDTTTDAMILKAASVTDPVVAASLSIPPPPSPTLPGAVVVPTVYISLQRFAYNDDGVLERVGGDANLVTVTVAHPFSNITVFRTDNVGITSELNLQEVTSPIETAYKLRLDEFSWQLRVPFSAITCYGEEGGEEVVEEARDLTCTDPFKNNVRDSFADRSEELLAKRNAGIAIIANRGGIIPDYRAYLMRRKAAYFGYC</sequence>
<protein>
    <submittedName>
        <fullName evidence="1">Unannotated protein</fullName>
    </submittedName>
</protein>
<organism evidence="1">
    <name type="scientific">freshwater metagenome</name>
    <dbReference type="NCBI Taxonomy" id="449393"/>
    <lineage>
        <taxon>unclassified sequences</taxon>
        <taxon>metagenomes</taxon>
        <taxon>ecological metagenomes</taxon>
    </lineage>
</organism>